<comment type="caution">
    <text evidence="6">The sequence shown here is derived from an EMBL/GenBank/DDBJ whole genome shotgun (WGS) entry which is preliminary data.</text>
</comment>
<keyword evidence="1" id="KW-0285">Flavoprotein</keyword>
<evidence type="ECO:0000313" key="6">
    <source>
        <dbReference type="EMBL" id="HAN26995.1"/>
    </source>
</evidence>
<keyword evidence="2" id="KW-0288">FMN</keyword>
<dbReference type="GO" id="GO:0008726">
    <property type="term" value="F:alkanesulfonate monooxygenase activity"/>
    <property type="evidence" value="ECO:0007669"/>
    <property type="project" value="TreeGrafter"/>
</dbReference>
<sequence>MVNHNLLKCRRRGVALPLHDPFNVAKSVSTTANLCGGRLILGVGIGWQKSEFELVGQNFHNRGKRCDEMLEVMQKLWSGKAVSHEGTHYQFPLL</sequence>
<evidence type="ECO:0000256" key="2">
    <source>
        <dbReference type="ARBA" id="ARBA00022643"/>
    </source>
</evidence>
<dbReference type="Proteomes" id="UP000259273">
    <property type="component" value="Unassembled WGS sequence"/>
</dbReference>
<evidence type="ECO:0000256" key="4">
    <source>
        <dbReference type="ARBA" id="ARBA00023033"/>
    </source>
</evidence>
<proteinExistence type="predicted"/>
<gene>
    <name evidence="6" type="ORF">DCP75_04610</name>
</gene>
<dbReference type="PANTHER" id="PTHR42847">
    <property type="entry name" value="ALKANESULFONATE MONOOXYGENASE"/>
    <property type="match status" value="1"/>
</dbReference>
<keyword evidence="4" id="KW-0503">Monooxygenase</keyword>
<reference evidence="6 7" key="1">
    <citation type="journal article" date="2018" name="Nat. Biotechnol.">
        <title>A standardized bacterial taxonomy based on genome phylogeny substantially revises the tree of life.</title>
        <authorList>
            <person name="Parks D.H."/>
            <person name="Chuvochina M."/>
            <person name="Waite D.W."/>
            <person name="Rinke C."/>
            <person name="Skarshewski A."/>
            <person name="Chaumeil P.A."/>
            <person name="Hugenholtz P."/>
        </authorList>
    </citation>
    <scope>NUCLEOTIDE SEQUENCE [LARGE SCALE GENOMIC DNA]</scope>
    <source>
        <strain evidence="6">UBA9158</strain>
    </source>
</reference>
<evidence type="ECO:0000313" key="7">
    <source>
        <dbReference type="Proteomes" id="UP000259273"/>
    </source>
</evidence>
<protein>
    <recommendedName>
        <fullName evidence="5">Luciferase-like domain-containing protein</fullName>
    </recommendedName>
</protein>
<keyword evidence="3" id="KW-0560">Oxidoreductase</keyword>
<dbReference type="GO" id="GO:0046306">
    <property type="term" value="P:alkanesulfonate catabolic process"/>
    <property type="evidence" value="ECO:0007669"/>
    <property type="project" value="TreeGrafter"/>
</dbReference>
<organism evidence="6 7">
    <name type="scientific">Haliea salexigens</name>
    <dbReference type="NCBI Taxonomy" id="287487"/>
    <lineage>
        <taxon>Bacteria</taxon>
        <taxon>Pseudomonadati</taxon>
        <taxon>Pseudomonadota</taxon>
        <taxon>Gammaproteobacteria</taxon>
        <taxon>Cellvibrionales</taxon>
        <taxon>Halieaceae</taxon>
        <taxon>Haliea</taxon>
    </lineage>
</organism>
<dbReference type="SUPFAM" id="SSF51679">
    <property type="entry name" value="Bacterial luciferase-like"/>
    <property type="match status" value="1"/>
</dbReference>
<dbReference type="Pfam" id="PF00296">
    <property type="entry name" value="Bac_luciferase"/>
    <property type="match status" value="1"/>
</dbReference>
<evidence type="ECO:0000256" key="1">
    <source>
        <dbReference type="ARBA" id="ARBA00022630"/>
    </source>
</evidence>
<dbReference type="InterPro" id="IPR050172">
    <property type="entry name" value="SsuD_RutA_monooxygenase"/>
</dbReference>
<dbReference type="EMBL" id="DMND01000068">
    <property type="protein sequence ID" value="HAN26995.1"/>
    <property type="molecule type" value="Genomic_DNA"/>
</dbReference>
<dbReference type="Gene3D" id="3.20.20.30">
    <property type="entry name" value="Luciferase-like domain"/>
    <property type="match status" value="1"/>
</dbReference>
<dbReference type="PANTHER" id="PTHR42847:SF4">
    <property type="entry name" value="ALKANESULFONATE MONOOXYGENASE-RELATED"/>
    <property type="match status" value="1"/>
</dbReference>
<dbReference type="InterPro" id="IPR036661">
    <property type="entry name" value="Luciferase-like_sf"/>
</dbReference>
<name>A0A3C1KK34_9GAMM</name>
<evidence type="ECO:0000256" key="3">
    <source>
        <dbReference type="ARBA" id="ARBA00023002"/>
    </source>
</evidence>
<dbReference type="InterPro" id="IPR011251">
    <property type="entry name" value="Luciferase-like_dom"/>
</dbReference>
<accession>A0A3C1KK34</accession>
<feature type="domain" description="Luciferase-like" evidence="5">
    <location>
        <begin position="15"/>
        <end position="91"/>
    </location>
</feature>
<dbReference type="AlphaFoldDB" id="A0A3C1KK34"/>
<evidence type="ECO:0000259" key="5">
    <source>
        <dbReference type="Pfam" id="PF00296"/>
    </source>
</evidence>